<dbReference type="Proteomes" id="UP001732700">
    <property type="component" value="Chromosome 5D"/>
</dbReference>
<name>A0ACD5YMG7_AVESA</name>
<sequence>MTILPLHLNRLSLRPSGINAGAARGRHHPIPISLPCNCNLLLVADPCKPARDLDRASTCELWIAPMGPSSAVSKDAGGGGAGEEDHRRLRAMAARTATDSLRAAVARSGAAEKASRLEECARSLEAEKAKMEVFRRELPISVHLIADVIEWLKDEVAQHRRPAPDQLLAPSPSPSPAPPARRKAEGVKTEADATDKRSWMSSAQLWTCGSHSSASTSNGGGDRRQAQKVSNAFMPLTGLPTSAKSSHRPEAAAMVVPDLSLSSPVIDAPCPGVPSANSSVVTDAGEQQRQQSRKARRCWSPELHRRFVAALQRLGGPHVATPKQIRDMMKVDGLTNDEVKSHLQKYRLHTRRTSDSDRQQQQSAGVWPPPEQYTTSQHSTSQSGSPQGPLQLTTGSSRALSVTAGDSCEGGQEEEEDGRSASYSWEMQRQNGTKASSSS</sequence>
<reference evidence="1" key="2">
    <citation type="submission" date="2025-09" db="UniProtKB">
        <authorList>
            <consortium name="EnsemblPlants"/>
        </authorList>
    </citation>
    <scope>IDENTIFICATION</scope>
</reference>
<organism evidence="1 2">
    <name type="scientific">Avena sativa</name>
    <name type="common">Oat</name>
    <dbReference type="NCBI Taxonomy" id="4498"/>
    <lineage>
        <taxon>Eukaryota</taxon>
        <taxon>Viridiplantae</taxon>
        <taxon>Streptophyta</taxon>
        <taxon>Embryophyta</taxon>
        <taxon>Tracheophyta</taxon>
        <taxon>Spermatophyta</taxon>
        <taxon>Magnoliopsida</taxon>
        <taxon>Liliopsida</taxon>
        <taxon>Poales</taxon>
        <taxon>Poaceae</taxon>
        <taxon>BOP clade</taxon>
        <taxon>Pooideae</taxon>
        <taxon>Poodae</taxon>
        <taxon>Poeae</taxon>
        <taxon>Poeae Chloroplast Group 1 (Aveneae type)</taxon>
        <taxon>Aveninae</taxon>
        <taxon>Avena</taxon>
    </lineage>
</organism>
<evidence type="ECO:0000313" key="2">
    <source>
        <dbReference type="Proteomes" id="UP001732700"/>
    </source>
</evidence>
<dbReference type="EnsemblPlants" id="AVESA.00010b.r2.5DG0992650.1">
    <property type="protein sequence ID" value="AVESA.00010b.r2.5DG0992650.1.CDS"/>
    <property type="gene ID" value="AVESA.00010b.r2.5DG0992650"/>
</dbReference>
<proteinExistence type="predicted"/>
<protein>
    <submittedName>
        <fullName evidence="1">Uncharacterized protein</fullName>
    </submittedName>
</protein>
<reference evidence="1" key="1">
    <citation type="submission" date="2021-05" db="EMBL/GenBank/DDBJ databases">
        <authorList>
            <person name="Scholz U."/>
            <person name="Mascher M."/>
            <person name="Fiebig A."/>
        </authorList>
    </citation>
    <scope>NUCLEOTIDE SEQUENCE [LARGE SCALE GENOMIC DNA]</scope>
</reference>
<keyword evidence="2" id="KW-1185">Reference proteome</keyword>
<evidence type="ECO:0000313" key="1">
    <source>
        <dbReference type="EnsemblPlants" id="AVESA.00010b.r2.5DG0992650.1.CDS"/>
    </source>
</evidence>
<accession>A0ACD5YMG7</accession>